<feature type="region of interest" description="Disordered" evidence="11">
    <location>
        <begin position="118"/>
        <end position="137"/>
    </location>
</feature>
<keyword evidence="4 10" id="KW-0863">Zinc-finger</keyword>
<dbReference type="GO" id="GO:0003677">
    <property type="term" value="F:DNA binding"/>
    <property type="evidence" value="ECO:0007669"/>
    <property type="project" value="UniProtKB-KW"/>
</dbReference>
<reference evidence="13" key="2">
    <citation type="submission" date="2025-09" db="UniProtKB">
        <authorList>
            <consortium name="Ensembl"/>
        </authorList>
    </citation>
    <scope>IDENTIFICATION</scope>
</reference>
<dbReference type="Proteomes" id="UP000694386">
    <property type="component" value="Unplaced"/>
</dbReference>
<dbReference type="InterPro" id="IPR036236">
    <property type="entry name" value="Znf_C2H2_sf"/>
</dbReference>
<dbReference type="Ensembl" id="ENSCGRT00001031948.1">
    <property type="protein sequence ID" value="ENSCGRP00001027700.1"/>
    <property type="gene ID" value="ENSCGRG00001024633.1"/>
</dbReference>
<evidence type="ECO:0000256" key="5">
    <source>
        <dbReference type="ARBA" id="ARBA00022833"/>
    </source>
</evidence>
<feature type="domain" description="C2H2-type" evidence="12">
    <location>
        <begin position="314"/>
        <end position="341"/>
    </location>
</feature>
<dbReference type="Pfam" id="PF00096">
    <property type="entry name" value="zf-C2H2"/>
    <property type="match status" value="3"/>
</dbReference>
<feature type="domain" description="C2H2-type" evidence="12">
    <location>
        <begin position="342"/>
        <end position="369"/>
    </location>
</feature>
<keyword evidence="5" id="KW-0862">Zinc</keyword>
<dbReference type="AlphaFoldDB" id="A0A8C2N3F9"/>
<evidence type="ECO:0000256" key="7">
    <source>
        <dbReference type="ARBA" id="ARBA00023125"/>
    </source>
</evidence>
<keyword evidence="2" id="KW-0479">Metal-binding</keyword>
<feature type="region of interest" description="Disordered" evidence="11">
    <location>
        <begin position="1"/>
        <end position="22"/>
    </location>
</feature>
<organism evidence="13 14">
    <name type="scientific">Cricetulus griseus</name>
    <name type="common">Chinese hamster</name>
    <name type="synonym">Cricetulus barabensis griseus</name>
    <dbReference type="NCBI Taxonomy" id="10029"/>
    <lineage>
        <taxon>Eukaryota</taxon>
        <taxon>Metazoa</taxon>
        <taxon>Chordata</taxon>
        <taxon>Craniata</taxon>
        <taxon>Vertebrata</taxon>
        <taxon>Euteleostomi</taxon>
        <taxon>Mammalia</taxon>
        <taxon>Eutheria</taxon>
        <taxon>Euarchontoglires</taxon>
        <taxon>Glires</taxon>
        <taxon>Rodentia</taxon>
        <taxon>Myomorpha</taxon>
        <taxon>Muroidea</taxon>
        <taxon>Cricetidae</taxon>
        <taxon>Cricetinae</taxon>
        <taxon>Cricetulus</taxon>
    </lineage>
</organism>
<evidence type="ECO:0000256" key="10">
    <source>
        <dbReference type="PROSITE-ProRule" id="PRU00042"/>
    </source>
</evidence>
<dbReference type="Gene3D" id="3.30.160.60">
    <property type="entry name" value="Classic Zinc Finger"/>
    <property type="match status" value="3"/>
</dbReference>
<evidence type="ECO:0000259" key="12">
    <source>
        <dbReference type="PROSITE" id="PS50157"/>
    </source>
</evidence>
<dbReference type="SUPFAM" id="SSF57667">
    <property type="entry name" value="beta-beta-alpha zinc fingers"/>
    <property type="match status" value="2"/>
</dbReference>
<reference evidence="13" key="1">
    <citation type="submission" date="2025-08" db="UniProtKB">
        <authorList>
            <consortium name="Ensembl"/>
        </authorList>
    </citation>
    <scope>IDENTIFICATION</scope>
</reference>
<dbReference type="GO" id="GO:0032826">
    <property type="term" value="P:regulation of natural killer cell differentiation involved in immune response"/>
    <property type="evidence" value="ECO:0007669"/>
    <property type="project" value="Ensembl"/>
</dbReference>
<keyword evidence="7" id="KW-0238">DNA-binding</keyword>
<dbReference type="SMART" id="SM00355">
    <property type="entry name" value="ZnF_C2H2"/>
    <property type="match status" value="4"/>
</dbReference>
<name>A0A8C2N3F9_CRIGR</name>
<feature type="domain" description="C2H2-type" evidence="12">
    <location>
        <begin position="286"/>
        <end position="313"/>
    </location>
</feature>
<evidence type="ECO:0000256" key="1">
    <source>
        <dbReference type="ARBA" id="ARBA00004123"/>
    </source>
</evidence>
<proteinExistence type="predicted"/>
<sequence length="449" mass="49453">KARSGSGHPLSPSLGFQLYQDDQPLPNTMDTHDLSWANWMCPLPVAPAKSSWLAYPQGSDPCALQKTFLGMTPQGLREDASNMKLQTPGLHEDSMDSEKLTARNSPNRDEMANQMERGSCLSFPPHTSSSQDFRMDRESPSPSTFWPWLPPTVISKELPIHTYPVFPGYPLLLPPSYLFTYAALSSAQCPHLFTLPPDPSYPIVAPPSLLMTINRAGPQITQEKPLLFSSGAFQSARHTLCSQVRDASTLSPGQAGVAAPAKQPGSQAGVVTLPYPLKKKNGKILYECNECGKNFGQLSNLKVHLRVHSGERPFQCALCQKSFTQLAHLQKHHLVHTGERPYQCRTCFKRFSSSSNLKTHLRLHSGTQPFQCNACSSHFTAHVHLKLHHRLQAPRPHSLAHTHIPLPSLTCLAQWRQGPLGLVGASSEKMGWDVDQVKVSSSVSQGNQG</sequence>
<dbReference type="GO" id="GO:0005634">
    <property type="term" value="C:nucleus"/>
    <property type="evidence" value="ECO:0007669"/>
    <property type="project" value="UniProtKB-SubCell"/>
</dbReference>
<comment type="subcellular location">
    <subcellularLocation>
        <location evidence="1">Nucleus</location>
    </subcellularLocation>
</comment>
<evidence type="ECO:0000256" key="2">
    <source>
        <dbReference type="ARBA" id="ARBA00022723"/>
    </source>
</evidence>
<evidence type="ECO:0000256" key="8">
    <source>
        <dbReference type="ARBA" id="ARBA00023163"/>
    </source>
</evidence>
<dbReference type="GO" id="GO:0051136">
    <property type="term" value="P:regulation of NK T cell differentiation"/>
    <property type="evidence" value="ECO:0007669"/>
    <property type="project" value="Ensembl"/>
</dbReference>
<dbReference type="PANTHER" id="PTHR23235:SF120">
    <property type="entry name" value="KRUPPEL-LIKE FACTOR 15"/>
    <property type="match status" value="1"/>
</dbReference>
<dbReference type="PANTHER" id="PTHR23235">
    <property type="entry name" value="KRUEPPEL-LIKE TRANSCRIPTION FACTOR"/>
    <property type="match status" value="1"/>
</dbReference>
<evidence type="ECO:0000256" key="3">
    <source>
        <dbReference type="ARBA" id="ARBA00022737"/>
    </source>
</evidence>
<evidence type="ECO:0000256" key="4">
    <source>
        <dbReference type="ARBA" id="ARBA00022771"/>
    </source>
</evidence>
<keyword evidence="3" id="KW-0677">Repeat</keyword>
<protein>
    <submittedName>
        <fullName evidence="13">Zinc finger protein 683</fullName>
    </submittedName>
</protein>
<dbReference type="FunFam" id="3.30.160.60:FF:001272">
    <property type="entry name" value="Zinc finger protein 683"/>
    <property type="match status" value="1"/>
</dbReference>
<dbReference type="GO" id="GO:0008270">
    <property type="term" value="F:zinc ion binding"/>
    <property type="evidence" value="ECO:0007669"/>
    <property type="project" value="UniProtKB-KW"/>
</dbReference>
<dbReference type="FunFam" id="3.30.160.60:FF:000060">
    <property type="entry name" value="zinc finger protein 436"/>
    <property type="match status" value="1"/>
</dbReference>
<evidence type="ECO:0000313" key="13">
    <source>
        <dbReference type="Ensembl" id="ENSCGRP00001027700.1"/>
    </source>
</evidence>
<feature type="compositionally biased region" description="Basic and acidic residues" evidence="11">
    <location>
        <begin position="90"/>
        <end position="107"/>
    </location>
</feature>
<dbReference type="PROSITE" id="PS50157">
    <property type="entry name" value="ZINC_FINGER_C2H2_2"/>
    <property type="match status" value="4"/>
</dbReference>
<keyword evidence="6" id="KW-0805">Transcription regulation</keyword>
<dbReference type="PROSITE" id="PS00028">
    <property type="entry name" value="ZINC_FINGER_C2H2_1"/>
    <property type="match status" value="3"/>
</dbReference>
<feature type="compositionally biased region" description="Low complexity" evidence="11">
    <location>
        <begin position="1"/>
        <end position="15"/>
    </location>
</feature>
<dbReference type="GO" id="GO:1990841">
    <property type="term" value="F:promoter-specific chromatin binding"/>
    <property type="evidence" value="ECO:0007669"/>
    <property type="project" value="Ensembl"/>
</dbReference>
<evidence type="ECO:0000256" key="9">
    <source>
        <dbReference type="ARBA" id="ARBA00023242"/>
    </source>
</evidence>
<dbReference type="GO" id="GO:0001865">
    <property type="term" value="P:NK T cell differentiation"/>
    <property type="evidence" value="ECO:0007669"/>
    <property type="project" value="Ensembl"/>
</dbReference>
<evidence type="ECO:0000313" key="14">
    <source>
        <dbReference type="Proteomes" id="UP000694386"/>
    </source>
</evidence>
<keyword evidence="8" id="KW-0804">Transcription</keyword>
<dbReference type="GO" id="GO:0001779">
    <property type="term" value="P:natural killer cell differentiation"/>
    <property type="evidence" value="ECO:0007669"/>
    <property type="project" value="Ensembl"/>
</dbReference>
<feature type="region of interest" description="Disordered" evidence="11">
    <location>
        <begin position="88"/>
        <end position="107"/>
    </location>
</feature>
<dbReference type="GO" id="GO:0010468">
    <property type="term" value="P:regulation of gene expression"/>
    <property type="evidence" value="ECO:0007669"/>
    <property type="project" value="Ensembl"/>
</dbReference>
<dbReference type="FunFam" id="3.30.160.60:FF:000450">
    <property type="entry name" value="PR domain zinc finger protein 14"/>
    <property type="match status" value="1"/>
</dbReference>
<dbReference type="InterPro" id="IPR013087">
    <property type="entry name" value="Znf_C2H2_type"/>
</dbReference>
<feature type="domain" description="C2H2-type" evidence="12">
    <location>
        <begin position="370"/>
        <end position="402"/>
    </location>
</feature>
<accession>A0A8C2N3F9</accession>
<evidence type="ECO:0000256" key="6">
    <source>
        <dbReference type="ARBA" id="ARBA00023015"/>
    </source>
</evidence>
<keyword evidence="9" id="KW-0539">Nucleus</keyword>
<dbReference type="GO" id="GO:0033082">
    <property type="term" value="P:regulation of extrathymic T cell differentiation"/>
    <property type="evidence" value="ECO:0007669"/>
    <property type="project" value="Ensembl"/>
</dbReference>
<evidence type="ECO:0000256" key="11">
    <source>
        <dbReference type="SAM" id="MobiDB-lite"/>
    </source>
</evidence>